<proteinExistence type="predicted"/>
<reference evidence="2 3" key="1">
    <citation type="journal article" date="2022" name="ISME Commun">
        <title>Vulcanimicrobium alpinus gen. nov. sp. nov., the first cultivated representative of the candidate phylum 'Eremiobacterota', is a metabolically versatile aerobic anoxygenic phototroph.</title>
        <authorList>
            <person name="Yabe S."/>
            <person name="Muto K."/>
            <person name="Abe K."/>
            <person name="Yokota A."/>
            <person name="Staudigel H."/>
            <person name="Tebo B.M."/>
        </authorList>
    </citation>
    <scope>NUCLEOTIDE SEQUENCE [LARGE SCALE GENOMIC DNA]</scope>
    <source>
        <strain evidence="2 3">WC8-2</strain>
    </source>
</reference>
<accession>A0AAN1XUW7</accession>
<organism evidence="2 3">
    <name type="scientific">Vulcanimicrobium alpinum</name>
    <dbReference type="NCBI Taxonomy" id="3016050"/>
    <lineage>
        <taxon>Bacteria</taxon>
        <taxon>Bacillati</taxon>
        <taxon>Vulcanimicrobiota</taxon>
        <taxon>Vulcanimicrobiia</taxon>
        <taxon>Vulcanimicrobiales</taxon>
        <taxon>Vulcanimicrobiaceae</taxon>
        <taxon>Vulcanimicrobium</taxon>
    </lineage>
</organism>
<evidence type="ECO:0000256" key="1">
    <source>
        <dbReference type="SAM" id="SignalP"/>
    </source>
</evidence>
<dbReference type="EMBL" id="AP025523">
    <property type="protein sequence ID" value="BDE05425.1"/>
    <property type="molecule type" value="Genomic_DNA"/>
</dbReference>
<keyword evidence="1" id="KW-0732">Signal</keyword>
<evidence type="ECO:0000313" key="2">
    <source>
        <dbReference type="EMBL" id="BDE05425.1"/>
    </source>
</evidence>
<sequence>MRKVLLPAAALIALAAGGCASPSATSPQTLADETTRAVYDVDMERATAHMDDALKAEVTRASIGQISDQMHALGGYQGLKPSSSDPDKGRYDYEAAFEKGTAVVHIRIDPNQKLGAYKIDVPRG</sequence>
<dbReference type="Proteomes" id="UP001317532">
    <property type="component" value="Chromosome"/>
</dbReference>
<dbReference type="RefSeq" id="WP_317996463.1">
    <property type="nucleotide sequence ID" value="NZ_AP025523.1"/>
</dbReference>
<keyword evidence="3" id="KW-1185">Reference proteome</keyword>
<evidence type="ECO:0000313" key="3">
    <source>
        <dbReference type="Proteomes" id="UP001317532"/>
    </source>
</evidence>
<gene>
    <name evidence="2" type="ORF">WPS_07010</name>
</gene>
<dbReference type="PROSITE" id="PS51257">
    <property type="entry name" value="PROKAR_LIPOPROTEIN"/>
    <property type="match status" value="1"/>
</dbReference>
<dbReference type="Gene3D" id="3.10.450.590">
    <property type="match status" value="1"/>
</dbReference>
<evidence type="ECO:0008006" key="4">
    <source>
        <dbReference type="Google" id="ProtNLM"/>
    </source>
</evidence>
<feature type="signal peptide" evidence="1">
    <location>
        <begin position="1"/>
        <end position="20"/>
    </location>
</feature>
<dbReference type="AlphaFoldDB" id="A0AAN1XUW7"/>
<feature type="chain" id="PRO_5042816812" description="Lipoprotein" evidence="1">
    <location>
        <begin position="21"/>
        <end position="124"/>
    </location>
</feature>
<protein>
    <recommendedName>
        <fullName evidence="4">Lipoprotein</fullName>
    </recommendedName>
</protein>
<name>A0AAN1XUW7_UNVUL</name>
<dbReference type="KEGG" id="vab:WPS_07010"/>